<keyword evidence="3" id="KW-1185">Reference proteome</keyword>
<dbReference type="Proteomes" id="UP000198406">
    <property type="component" value="Unassembled WGS sequence"/>
</dbReference>
<gene>
    <name evidence="2" type="ORF">FisN_26Hu071</name>
</gene>
<accession>A0A1Z5JXN7</accession>
<proteinExistence type="predicted"/>
<evidence type="ECO:0000313" key="3">
    <source>
        <dbReference type="Proteomes" id="UP000198406"/>
    </source>
</evidence>
<feature type="compositionally biased region" description="Polar residues" evidence="1">
    <location>
        <begin position="87"/>
        <end position="96"/>
    </location>
</feature>
<sequence length="207" mass="23167">MDDENIKQRNKKMGFIEIQTPLSRHSSFSSIADDQSFNLNDDDVAELLGPPLQPELEDSLNLTTILAAGSFERLFENSSFDVTTVPSFDVSSPAQNSRKRTISQHDETATTFVSSSTTFADRPDRPRFYSERSSSPPRSLSQQFSVRDVASMLGSLSILDSSEQLKSPSFHHRGSCDQLPDADELLRLKDEKSHRRNTQVVLISETP</sequence>
<feature type="compositionally biased region" description="Basic and acidic residues" evidence="1">
    <location>
        <begin position="121"/>
        <end position="130"/>
    </location>
</feature>
<protein>
    <submittedName>
        <fullName evidence="2">Uncharacterized protein</fullName>
    </submittedName>
</protein>
<dbReference type="InParanoid" id="A0A1Z5JXN7"/>
<feature type="compositionally biased region" description="Low complexity" evidence="1">
    <location>
        <begin position="131"/>
        <end position="143"/>
    </location>
</feature>
<feature type="compositionally biased region" description="Polar residues" evidence="1">
    <location>
        <begin position="198"/>
        <end position="207"/>
    </location>
</feature>
<dbReference type="EMBL" id="BDSP01000132">
    <property type="protein sequence ID" value="GAX18774.1"/>
    <property type="molecule type" value="Genomic_DNA"/>
</dbReference>
<evidence type="ECO:0000256" key="1">
    <source>
        <dbReference type="SAM" id="MobiDB-lite"/>
    </source>
</evidence>
<organism evidence="2 3">
    <name type="scientific">Fistulifera solaris</name>
    <name type="common">Oleaginous diatom</name>
    <dbReference type="NCBI Taxonomy" id="1519565"/>
    <lineage>
        <taxon>Eukaryota</taxon>
        <taxon>Sar</taxon>
        <taxon>Stramenopiles</taxon>
        <taxon>Ochrophyta</taxon>
        <taxon>Bacillariophyta</taxon>
        <taxon>Bacillariophyceae</taxon>
        <taxon>Bacillariophycidae</taxon>
        <taxon>Naviculales</taxon>
        <taxon>Naviculaceae</taxon>
        <taxon>Fistulifera</taxon>
    </lineage>
</organism>
<feature type="compositionally biased region" description="Low complexity" evidence="1">
    <location>
        <begin position="109"/>
        <end position="120"/>
    </location>
</feature>
<name>A0A1Z5JXN7_FISSO</name>
<comment type="caution">
    <text evidence="2">The sequence shown here is derived from an EMBL/GenBank/DDBJ whole genome shotgun (WGS) entry which is preliminary data.</text>
</comment>
<evidence type="ECO:0000313" key="2">
    <source>
        <dbReference type="EMBL" id="GAX18774.1"/>
    </source>
</evidence>
<reference evidence="2 3" key="1">
    <citation type="journal article" date="2015" name="Plant Cell">
        <title>Oil accumulation by the oleaginous diatom Fistulifera solaris as revealed by the genome and transcriptome.</title>
        <authorList>
            <person name="Tanaka T."/>
            <person name="Maeda Y."/>
            <person name="Veluchamy A."/>
            <person name="Tanaka M."/>
            <person name="Abida H."/>
            <person name="Marechal E."/>
            <person name="Bowler C."/>
            <person name="Muto M."/>
            <person name="Sunaga Y."/>
            <person name="Tanaka M."/>
            <person name="Yoshino T."/>
            <person name="Taniguchi T."/>
            <person name="Fukuda Y."/>
            <person name="Nemoto M."/>
            <person name="Matsumoto M."/>
            <person name="Wong P.S."/>
            <person name="Aburatani S."/>
            <person name="Fujibuchi W."/>
        </authorList>
    </citation>
    <scope>NUCLEOTIDE SEQUENCE [LARGE SCALE GENOMIC DNA]</scope>
    <source>
        <strain evidence="2 3">JPCC DA0580</strain>
    </source>
</reference>
<feature type="region of interest" description="Disordered" evidence="1">
    <location>
        <begin position="188"/>
        <end position="207"/>
    </location>
</feature>
<dbReference type="AlphaFoldDB" id="A0A1Z5JXN7"/>
<feature type="region of interest" description="Disordered" evidence="1">
    <location>
        <begin position="87"/>
        <end position="143"/>
    </location>
</feature>